<dbReference type="PANTHER" id="PTHR45453">
    <property type="entry name" value="PHOSPHATE REGULON SENSOR PROTEIN PHOR"/>
    <property type="match status" value="1"/>
</dbReference>
<evidence type="ECO:0000259" key="11">
    <source>
        <dbReference type="PROSITE" id="PS50113"/>
    </source>
</evidence>
<evidence type="ECO:0000313" key="13">
    <source>
        <dbReference type="Proteomes" id="UP000503278"/>
    </source>
</evidence>
<dbReference type="Pfam" id="PF08447">
    <property type="entry name" value="PAS_3"/>
    <property type="match status" value="1"/>
</dbReference>
<dbReference type="NCBIfam" id="TIGR00229">
    <property type="entry name" value="sensory_box"/>
    <property type="match status" value="2"/>
</dbReference>
<dbReference type="Gene3D" id="1.10.287.130">
    <property type="match status" value="1"/>
</dbReference>
<dbReference type="FunFam" id="3.30.565.10:FF:000006">
    <property type="entry name" value="Sensor histidine kinase WalK"/>
    <property type="match status" value="1"/>
</dbReference>
<dbReference type="EMBL" id="CP051682">
    <property type="protein sequence ID" value="QJD94548.1"/>
    <property type="molecule type" value="Genomic_DNA"/>
</dbReference>
<feature type="coiled-coil region" evidence="8">
    <location>
        <begin position="143"/>
        <end position="198"/>
    </location>
</feature>
<dbReference type="SMART" id="SM00388">
    <property type="entry name" value="HisKA"/>
    <property type="match status" value="1"/>
</dbReference>
<evidence type="ECO:0000256" key="8">
    <source>
        <dbReference type="SAM" id="Coils"/>
    </source>
</evidence>
<feature type="domain" description="PAC" evidence="11">
    <location>
        <begin position="400"/>
        <end position="453"/>
    </location>
</feature>
<reference evidence="12 13" key="1">
    <citation type="submission" date="2020-04" db="EMBL/GenBank/DDBJ databases">
        <title>Genome sequencing of novel species.</title>
        <authorList>
            <person name="Heo J."/>
            <person name="Kim S.-J."/>
            <person name="Kim J.-S."/>
            <person name="Hong S.-B."/>
            <person name="Kwon S.-W."/>
        </authorList>
    </citation>
    <scope>NUCLEOTIDE SEQUENCE [LARGE SCALE GENOMIC DNA]</scope>
    <source>
        <strain evidence="12 13">F39-2</strain>
    </source>
</reference>
<dbReference type="AlphaFoldDB" id="A0A7L5DWC5"/>
<dbReference type="PANTHER" id="PTHR45453:SF1">
    <property type="entry name" value="PHOSPHATE REGULON SENSOR PROTEIN PHOR"/>
    <property type="match status" value="1"/>
</dbReference>
<evidence type="ECO:0000259" key="9">
    <source>
        <dbReference type="PROSITE" id="PS50109"/>
    </source>
</evidence>
<dbReference type="InterPro" id="IPR035965">
    <property type="entry name" value="PAS-like_dom_sf"/>
</dbReference>
<dbReference type="RefSeq" id="WP_169605566.1">
    <property type="nucleotide sequence ID" value="NZ_CP051682.1"/>
</dbReference>
<dbReference type="Pfam" id="PF13426">
    <property type="entry name" value="PAS_9"/>
    <property type="match status" value="1"/>
</dbReference>
<dbReference type="InterPro" id="IPR000014">
    <property type="entry name" value="PAS"/>
</dbReference>
<accession>A0A7L5DWC5</accession>
<keyword evidence="5" id="KW-0418">Kinase</keyword>
<dbReference type="Gene3D" id="3.30.450.20">
    <property type="entry name" value="PAS domain"/>
    <property type="match status" value="3"/>
</dbReference>
<gene>
    <name evidence="12" type="ORF">HH214_00995</name>
</gene>
<evidence type="ECO:0000256" key="7">
    <source>
        <dbReference type="ARBA" id="ARBA00023136"/>
    </source>
</evidence>
<keyword evidence="6" id="KW-0902">Two-component regulatory system</keyword>
<dbReference type="CDD" id="cd00130">
    <property type="entry name" value="PAS"/>
    <property type="match status" value="1"/>
</dbReference>
<dbReference type="PROSITE" id="PS50112">
    <property type="entry name" value="PAS"/>
    <property type="match status" value="1"/>
</dbReference>
<dbReference type="GO" id="GO:0004721">
    <property type="term" value="F:phosphoprotein phosphatase activity"/>
    <property type="evidence" value="ECO:0007669"/>
    <property type="project" value="TreeGrafter"/>
</dbReference>
<dbReference type="PROSITE" id="PS50109">
    <property type="entry name" value="HIS_KIN"/>
    <property type="match status" value="1"/>
</dbReference>
<dbReference type="CDD" id="cd00082">
    <property type="entry name" value="HisKA"/>
    <property type="match status" value="1"/>
</dbReference>
<keyword evidence="13" id="KW-1185">Reference proteome</keyword>
<dbReference type="InterPro" id="IPR001610">
    <property type="entry name" value="PAC"/>
</dbReference>
<evidence type="ECO:0000256" key="6">
    <source>
        <dbReference type="ARBA" id="ARBA00023012"/>
    </source>
</evidence>
<dbReference type="InterPro" id="IPR003594">
    <property type="entry name" value="HATPase_dom"/>
</dbReference>
<dbReference type="PRINTS" id="PR00344">
    <property type="entry name" value="BCTRLSENSOR"/>
</dbReference>
<evidence type="ECO:0000259" key="10">
    <source>
        <dbReference type="PROSITE" id="PS50112"/>
    </source>
</evidence>
<sequence>MNHSNARFSDRQLLEILALSKDATAIYSSEDITIEMANDAMLGLWGKDRSIIGLNLADAVPALKDQPFLGFLKEVWRTGITYEAKESSATLQINGQLQTSYFDFVYRAIKNNNGETCCILHTATDVTELVLSRTAREKTATENRLLNEQLTTTNQELSAVNEELTATNEELLTLSNQVLLAQDELQKLYDKLLESEERFRAIFDQAPLGMCLLRGREQVIELANENILKIWGRRYEEVIDFPQSVARPELGNQPILQWLDETFTSGTTRINTEIGIKLYDQGTLRDAYINSVYQPIKDNHGTVTSILVILEDVTQRVEQKKREERIQEMFNMAVQSANLGTWYIDAETREFVPSLRLKELFGYYPDEIMPYDVAITQITDEYRDLVIKAVENSINKGESYDLEYPILGYHDNQLRWVRATGKVYQPEDGKHAHFSGTILDITERKLDDIRKNDFIAIVSHELKTPLTSAKAYIQVLSAKAKKVQDNFTAATLDKVDAQINKMNTLIKGFLDVARLESGKIHLATQTFNLQDLLKEVVDESILYTNSHQFTYTPCQPINITGDREKILQVINNLLSNAVKYSPQGKAIEISCTIENGMAKVWVKDEGMGVKPEDQAKLFDRFYRVETKHTQTISGFGIGLYLCAEIIKRHHGNIGVESNADTGSTFWFTLPITAE</sequence>
<organism evidence="12 13">
    <name type="scientific">Mucilaginibacter robiniae</name>
    <dbReference type="NCBI Taxonomy" id="2728022"/>
    <lineage>
        <taxon>Bacteria</taxon>
        <taxon>Pseudomonadati</taxon>
        <taxon>Bacteroidota</taxon>
        <taxon>Sphingobacteriia</taxon>
        <taxon>Sphingobacteriales</taxon>
        <taxon>Sphingobacteriaceae</taxon>
        <taxon>Mucilaginibacter</taxon>
    </lineage>
</organism>
<keyword evidence="8" id="KW-0175">Coiled coil</keyword>
<evidence type="ECO:0000256" key="1">
    <source>
        <dbReference type="ARBA" id="ARBA00000085"/>
    </source>
</evidence>
<dbReference type="Pfam" id="PF02518">
    <property type="entry name" value="HATPase_c"/>
    <property type="match status" value="1"/>
</dbReference>
<dbReference type="SUPFAM" id="SSF55785">
    <property type="entry name" value="PYP-like sensor domain (PAS domain)"/>
    <property type="match status" value="3"/>
</dbReference>
<dbReference type="InterPro" id="IPR003661">
    <property type="entry name" value="HisK_dim/P_dom"/>
</dbReference>
<name>A0A7L5DWC5_9SPHI</name>
<dbReference type="SMART" id="SM00387">
    <property type="entry name" value="HATPase_c"/>
    <property type="match status" value="1"/>
</dbReference>
<dbReference type="PROSITE" id="PS50113">
    <property type="entry name" value="PAC"/>
    <property type="match status" value="2"/>
</dbReference>
<feature type="domain" description="Histidine kinase" evidence="9">
    <location>
        <begin position="457"/>
        <end position="673"/>
    </location>
</feature>
<dbReference type="Gene3D" id="2.10.70.100">
    <property type="match status" value="1"/>
</dbReference>
<dbReference type="InterPro" id="IPR013656">
    <property type="entry name" value="PAS_4"/>
</dbReference>
<dbReference type="EC" id="2.7.13.3" evidence="2"/>
<dbReference type="InterPro" id="IPR005467">
    <property type="entry name" value="His_kinase_dom"/>
</dbReference>
<feature type="domain" description="PAS" evidence="10">
    <location>
        <begin position="326"/>
        <end position="397"/>
    </location>
</feature>
<evidence type="ECO:0000256" key="2">
    <source>
        <dbReference type="ARBA" id="ARBA00012438"/>
    </source>
</evidence>
<dbReference type="Pfam" id="PF00512">
    <property type="entry name" value="HisKA"/>
    <property type="match status" value="1"/>
</dbReference>
<comment type="catalytic activity">
    <reaction evidence="1">
        <text>ATP + protein L-histidine = ADP + protein N-phospho-L-histidine.</text>
        <dbReference type="EC" id="2.7.13.3"/>
    </reaction>
</comment>
<dbReference type="GO" id="GO:0005886">
    <property type="term" value="C:plasma membrane"/>
    <property type="evidence" value="ECO:0007669"/>
    <property type="project" value="TreeGrafter"/>
</dbReference>
<dbReference type="InterPro" id="IPR036890">
    <property type="entry name" value="HATPase_C_sf"/>
</dbReference>
<keyword evidence="7" id="KW-0472">Membrane</keyword>
<dbReference type="GO" id="GO:0016036">
    <property type="term" value="P:cellular response to phosphate starvation"/>
    <property type="evidence" value="ECO:0007669"/>
    <property type="project" value="TreeGrafter"/>
</dbReference>
<keyword evidence="3" id="KW-0597">Phosphoprotein</keyword>
<dbReference type="InterPro" id="IPR050351">
    <property type="entry name" value="BphY/WalK/GraS-like"/>
</dbReference>
<dbReference type="SMART" id="SM00086">
    <property type="entry name" value="PAC"/>
    <property type="match status" value="2"/>
</dbReference>
<keyword evidence="4" id="KW-0808">Transferase</keyword>
<dbReference type="GO" id="GO:0000155">
    <property type="term" value="F:phosphorelay sensor kinase activity"/>
    <property type="evidence" value="ECO:0007669"/>
    <property type="project" value="InterPro"/>
</dbReference>
<dbReference type="SUPFAM" id="SSF47384">
    <property type="entry name" value="Homodimeric domain of signal transducing histidine kinase"/>
    <property type="match status" value="1"/>
</dbReference>
<dbReference type="Proteomes" id="UP000503278">
    <property type="component" value="Chromosome"/>
</dbReference>
<evidence type="ECO:0000256" key="3">
    <source>
        <dbReference type="ARBA" id="ARBA00022553"/>
    </source>
</evidence>
<evidence type="ECO:0000313" key="12">
    <source>
        <dbReference type="EMBL" id="QJD94548.1"/>
    </source>
</evidence>
<evidence type="ECO:0000256" key="4">
    <source>
        <dbReference type="ARBA" id="ARBA00022679"/>
    </source>
</evidence>
<dbReference type="SUPFAM" id="SSF55874">
    <property type="entry name" value="ATPase domain of HSP90 chaperone/DNA topoisomerase II/histidine kinase"/>
    <property type="match status" value="1"/>
</dbReference>
<evidence type="ECO:0000256" key="5">
    <source>
        <dbReference type="ARBA" id="ARBA00022777"/>
    </source>
</evidence>
<dbReference type="KEGG" id="mrob:HH214_00995"/>
<dbReference type="Gene3D" id="3.30.565.10">
    <property type="entry name" value="Histidine kinase-like ATPase, C-terminal domain"/>
    <property type="match status" value="1"/>
</dbReference>
<dbReference type="SMART" id="SM00091">
    <property type="entry name" value="PAS"/>
    <property type="match status" value="2"/>
</dbReference>
<dbReference type="InterPro" id="IPR004358">
    <property type="entry name" value="Sig_transdc_His_kin-like_C"/>
</dbReference>
<dbReference type="InterPro" id="IPR013655">
    <property type="entry name" value="PAS_fold_3"/>
</dbReference>
<proteinExistence type="predicted"/>
<feature type="domain" description="PAC" evidence="11">
    <location>
        <begin position="270"/>
        <end position="325"/>
    </location>
</feature>
<dbReference type="InterPro" id="IPR036097">
    <property type="entry name" value="HisK_dim/P_sf"/>
</dbReference>
<protein>
    <recommendedName>
        <fullName evidence="2">histidine kinase</fullName>
        <ecNumber evidence="2">2.7.13.3</ecNumber>
    </recommendedName>
</protein>
<dbReference type="Pfam" id="PF08448">
    <property type="entry name" value="PAS_4"/>
    <property type="match status" value="1"/>
</dbReference>
<dbReference type="InterPro" id="IPR000700">
    <property type="entry name" value="PAS-assoc_C"/>
</dbReference>